<evidence type="ECO:0000313" key="2">
    <source>
        <dbReference type="EMBL" id="EYT51273.1"/>
    </source>
</evidence>
<organism evidence="2 3">
    <name type="scientific">Brachybacterium muris UCD-AY4</name>
    <dbReference type="NCBI Taxonomy" id="1249481"/>
    <lineage>
        <taxon>Bacteria</taxon>
        <taxon>Bacillati</taxon>
        <taxon>Actinomycetota</taxon>
        <taxon>Actinomycetes</taxon>
        <taxon>Micrococcales</taxon>
        <taxon>Dermabacteraceae</taxon>
        <taxon>Brachybacterium</taxon>
    </lineage>
</organism>
<comment type="caution">
    <text evidence="2">The sequence shown here is derived from an EMBL/GenBank/DDBJ whole genome shotgun (WGS) entry which is preliminary data.</text>
</comment>
<feature type="transmembrane region" description="Helical" evidence="1">
    <location>
        <begin position="103"/>
        <end position="122"/>
    </location>
</feature>
<proteinExistence type="predicted"/>
<keyword evidence="1" id="KW-0472">Membrane</keyword>
<name>A0A022L5G9_9MICO</name>
<evidence type="ECO:0000256" key="1">
    <source>
        <dbReference type="SAM" id="Phobius"/>
    </source>
</evidence>
<evidence type="ECO:0000313" key="3">
    <source>
        <dbReference type="Proteomes" id="UP000019754"/>
    </source>
</evidence>
<dbReference type="STRING" id="1249481.D641_0101430"/>
<keyword evidence="1" id="KW-1133">Transmembrane helix</keyword>
<feature type="transmembrane region" description="Helical" evidence="1">
    <location>
        <begin position="42"/>
        <end position="60"/>
    </location>
</feature>
<dbReference type="HOGENOM" id="CLU_1988359_0_0_11"/>
<feature type="transmembrane region" description="Helical" evidence="1">
    <location>
        <begin position="72"/>
        <end position="91"/>
    </location>
</feature>
<sequence length="125" mass="12632">MWILLLAPFALLALSQLLALVAVGQAAPGTGLGAAALSVPTVAYVAAALLSVAVVVIAAIPARVSEPGPRGALIALAVLAGALICAAPLLWGRTIGEFHLSHHLVRAAAVAVCLVLYSWYVAAHR</sequence>
<keyword evidence="3" id="KW-1185">Reference proteome</keyword>
<gene>
    <name evidence="2" type="ORF">D641_0101430</name>
</gene>
<dbReference type="Proteomes" id="UP000019754">
    <property type="component" value="Unassembled WGS sequence"/>
</dbReference>
<evidence type="ECO:0008006" key="4">
    <source>
        <dbReference type="Google" id="ProtNLM"/>
    </source>
</evidence>
<accession>A0A022L5G9</accession>
<dbReference type="EMBL" id="AORC01000002">
    <property type="protein sequence ID" value="EYT51273.1"/>
    <property type="molecule type" value="Genomic_DNA"/>
</dbReference>
<reference evidence="2 3" key="1">
    <citation type="journal article" date="2013" name="Genome Announc.">
        <title>Draft genome sequence of an Actinobacterium, Brachybacterium muris strain UCD-AY4.</title>
        <authorList>
            <person name="Lo J.R."/>
            <person name="Lang J.M."/>
            <person name="Darling A.E."/>
            <person name="Eisen J.A."/>
            <person name="Coil D.A."/>
        </authorList>
    </citation>
    <scope>NUCLEOTIDE SEQUENCE [LARGE SCALE GENOMIC DNA]</scope>
    <source>
        <strain evidence="2 3">UCD-AY4</strain>
    </source>
</reference>
<protein>
    <recommendedName>
        <fullName evidence="4">DUF998 domain-containing protein</fullName>
    </recommendedName>
</protein>
<dbReference type="RefSeq" id="WP_017824586.1">
    <property type="nucleotide sequence ID" value="NZ_KB403091.1"/>
</dbReference>
<keyword evidence="1" id="KW-0812">Transmembrane</keyword>
<dbReference type="AlphaFoldDB" id="A0A022L5G9"/>